<evidence type="ECO:0000313" key="1">
    <source>
        <dbReference type="EMBL" id="JAD41168.1"/>
    </source>
</evidence>
<accession>A0A0A8ZU34</accession>
<reference evidence="1" key="2">
    <citation type="journal article" date="2015" name="Data Brief">
        <title>Shoot transcriptome of the giant reed, Arundo donax.</title>
        <authorList>
            <person name="Barrero R.A."/>
            <person name="Guerrero F.D."/>
            <person name="Moolhuijzen P."/>
            <person name="Goolsby J.A."/>
            <person name="Tidwell J."/>
            <person name="Bellgard S.E."/>
            <person name="Bellgard M.I."/>
        </authorList>
    </citation>
    <scope>NUCLEOTIDE SEQUENCE</scope>
    <source>
        <tissue evidence="1">Shoot tissue taken approximately 20 cm above the soil surface</tissue>
    </source>
</reference>
<sequence length="28" mass="3269">MVLFGWNLNNNSKIWTFASLNNIDNRSV</sequence>
<proteinExistence type="predicted"/>
<protein>
    <submittedName>
        <fullName evidence="1">Uncharacterized protein</fullName>
    </submittedName>
</protein>
<organism evidence="1">
    <name type="scientific">Arundo donax</name>
    <name type="common">Giant reed</name>
    <name type="synonym">Donax arundinaceus</name>
    <dbReference type="NCBI Taxonomy" id="35708"/>
    <lineage>
        <taxon>Eukaryota</taxon>
        <taxon>Viridiplantae</taxon>
        <taxon>Streptophyta</taxon>
        <taxon>Embryophyta</taxon>
        <taxon>Tracheophyta</taxon>
        <taxon>Spermatophyta</taxon>
        <taxon>Magnoliopsida</taxon>
        <taxon>Liliopsida</taxon>
        <taxon>Poales</taxon>
        <taxon>Poaceae</taxon>
        <taxon>PACMAD clade</taxon>
        <taxon>Arundinoideae</taxon>
        <taxon>Arundineae</taxon>
        <taxon>Arundo</taxon>
    </lineage>
</organism>
<dbReference type="AlphaFoldDB" id="A0A0A8ZU34"/>
<dbReference type="EMBL" id="GBRH01256727">
    <property type="protein sequence ID" value="JAD41168.1"/>
    <property type="molecule type" value="Transcribed_RNA"/>
</dbReference>
<name>A0A0A8ZU34_ARUDO</name>
<reference evidence="1" key="1">
    <citation type="submission" date="2014-09" db="EMBL/GenBank/DDBJ databases">
        <authorList>
            <person name="Magalhaes I.L.F."/>
            <person name="Oliveira U."/>
            <person name="Santos F.R."/>
            <person name="Vidigal T.H.D.A."/>
            <person name="Brescovit A.D."/>
            <person name="Santos A.J."/>
        </authorList>
    </citation>
    <scope>NUCLEOTIDE SEQUENCE</scope>
    <source>
        <tissue evidence="1">Shoot tissue taken approximately 20 cm above the soil surface</tissue>
    </source>
</reference>